<dbReference type="Proteomes" id="UP000596083">
    <property type="component" value="Chromosome"/>
</dbReference>
<name>A0A7T7HID2_9HYPH</name>
<evidence type="ECO:0000259" key="1">
    <source>
        <dbReference type="Pfam" id="PF12680"/>
    </source>
</evidence>
<dbReference type="AlphaFoldDB" id="A0A7T7HID2"/>
<dbReference type="Gene3D" id="3.10.450.50">
    <property type="match status" value="1"/>
</dbReference>
<sequence>MNFLSRKDLENHATTWIEAWNRHDVDAVITPFSKSVVFVSPRAAIVTGDATVRGRDALYDYWTKALAAVPDLEFRLESIACDENAQTVLVHYVSHAGGKTLRACELMRFENGLQVYGEAFYGADVSEPSQ</sequence>
<dbReference type="SUPFAM" id="SSF54427">
    <property type="entry name" value="NTF2-like"/>
    <property type="match status" value="1"/>
</dbReference>
<gene>
    <name evidence="2" type="ORF">JET14_15360</name>
</gene>
<dbReference type="InterPro" id="IPR037401">
    <property type="entry name" value="SnoaL-like"/>
</dbReference>
<dbReference type="KEGG" id="mlut:JET14_15360"/>
<protein>
    <submittedName>
        <fullName evidence="2">Nuclear transport factor 2 family protein</fullName>
    </submittedName>
</protein>
<dbReference type="EMBL" id="CP066786">
    <property type="protein sequence ID" value="QQM29669.1"/>
    <property type="molecule type" value="Genomic_DNA"/>
</dbReference>
<accession>A0A7T7HID2</accession>
<dbReference type="InterPro" id="IPR032710">
    <property type="entry name" value="NTF2-like_dom_sf"/>
</dbReference>
<dbReference type="Pfam" id="PF12680">
    <property type="entry name" value="SnoaL_2"/>
    <property type="match status" value="1"/>
</dbReference>
<evidence type="ECO:0000313" key="3">
    <source>
        <dbReference type="Proteomes" id="UP000596083"/>
    </source>
</evidence>
<dbReference type="RefSeq" id="WP_200334634.1">
    <property type="nucleotide sequence ID" value="NZ_CP066786.1"/>
</dbReference>
<feature type="domain" description="SnoaL-like" evidence="1">
    <location>
        <begin position="14"/>
        <end position="113"/>
    </location>
</feature>
<proteinExistence type="predicted"/>
<evidence type="ECO:0000313" key="2">
    <source>
        <dbReference type="EMBL" id="QQM29669.1"/>
    </source>
</evidence>
<reference evidence="2 3" key="1">
    <citation type="submission" date="2020-12" db="EMBL/GenBank/DDBJ databases">
        <authorList>
            <person name="Zheng R.K."/>
            <person name="Sun C.M."/>
        </authorList>
    </citation>
    <scope>NUCLEOTIDE SEQUENCE [LARGE SCALE GENOMIC DNA]</scope>
    <source>
        <strain evidence="2 3">ZRK001</strain>
    </source>
</reference>
<organism evidence="2 3">
    <name type="scientific">Martelella lutilitoris</name>
    <dbReference type="NCBI Taxonomy" id="2583532"/>
    <lineage>
        <taxon>Bacteria</taxon>
        <taxon>Pseudomonadati</taxon>
        <taxon>Pseudomonadota</taxon>
        <taxon>Alphaproteobacteria</taxon>
        <taxon>Hyphomicrobiales</taxon>
        <taxon>Aurantimonadaceae</taxon>
        <taxon>Martelella</taxon>
    </lineage>
</organism>